<dbReference type="EC" id="4.2.2.29" evidence="7"/>
<dbReference type="Gene3D" id="3.30.160.60">
    <property type="entry name" value="Classic Zinc Finger"/>
    <property type="match status" value="1"/>
</dbReference>
<organism evidence="8 9">
    <name type="scientific">Halopseudomonas oceani</name>
    <dbReference type="NCBI Taxonomy" id="1708783"/>
    <lineage>
        <taxon>Bacteria</taxon>
        <taxon>Pseudomonadati</taxon>
        <taxon>Pseudomonadota</taxon>
        <taxon>Gammaproteobacteria</taxon>
        <taxon>Pseudomonadales</taxon>
        <taxon>Pseudomonadaceae</taxon>
        <taxon>Halopseudomonas</taxon>
    </lineage>
</organism>
<evidence type="ECO:0000256" key="3">
    <source>
        <dbReference type="ARBA" id="ARBA00022989"/>
    </source>
</evidence>
<dbReference type="PANTHER" id="PTHR30518">
    <property type="entry name" value="ENDOLYTIC MUREIN TRANSGLYCOSYLASE"/>
    <property type="match status" value="1"/>
</dbReference>
<evidence type="ECO:0000256" key="6">
    <source>
        <dbReference type="ARBA" id="ARBA00023316"/>
    </source>
</evidence>
<evidence type="ECO:0000256" key="5">
    <source>
        <dbReference type="ARBA" id="ARBA00023239"/>
    </source>
</evidence>
<keyword evidence="3 7" id="KW-1133">Transmembrane helix</keyword>
<dbReference type="HAMAP" id="MF_02065">
    <property type="entry name" value="MltG"/>
    <property type="match status" value="1"/>
</dbReference>
<comment type="similarity">
    <text evidence="7">Belongs to the transglycosylase MltG family.</text>
</comment>
<feature type="site" description="Important for catalytic activity" evidence="7">
    <location>
        <position position="220"/>
    </location>
</feature>
<keyword evidence="4 7" id="KW-0472">Membrane</keyword>
<gene>
    <name evidence="7" type="primary">mltG</name>
    <name evidence="8" type="ORF">C1949_06315</name>
</gene>
<dbReference type="Proteomes" id="UP000243451">
    <property type="component" value="Unassembled WGS sequence"/>
</dbReference>
<dbReference type="NCBIfam" id="TIGR00247">
    <property type="entry name" value="endolytic transglycosylase MltG"/>
    <property type="match status" value="1"/>
</dbReference>
<dbReference type="PANTHER" id="PTHR30518:SF2">
    <property type="entry name" value="ENDOLYTIC MUREIN TRANSGLYCOSYLASE"/>
    <property type="match status" value="1"/>
</dbReference>
<dbReference type="GO" id="GO:0009252">
    <property type="term" value="P:peptidoglycan biosynthetic process"/>
    <property type="evidence" value="ECO:0007669"/>
    <property type="project" value="UniProtKB-UniRule"/>
</dbReference>
<sequence>MFGKFLVVSLFLVILAGLTGGVWGFLTLQRALHQPLQLNEPQTLVVEPGSSPGRVFARLEQQGVLEGGSWLRRYWQWQMKGAVLHVGEYALEPEMTAAELLHMMERGDVVQRSLTLVEGWNFRQVRGALRNAEQLQQTLPPEMSDAEVMAALGYEGEHPEGRFFPDTYQYTLGMSDRDILQRAHERMAVVLEEAWAGRDEGLPISSAYEALILASIVEKETGVPSERPAIAGVFTRRLRIGMRLQTDPTVIYGLGADYQGNIRRRHLQQPTPYNTYVIDGLPPTPIAMPGREAIEAAVHPADGKSLYFVAKGDGSHVFSNSLAEHNRAVRAYQLQRRQDYRSSPAPESTQ</sequence>
<reference evidence="8 9" key="1">
    <citation type="submission" date="2018-01" db="EMBL/GenBank/DDBJ databases">
        <title>Draft genome of the type strain Pseudomonas oceani DSM 100277 isolated from the deep water in Okinawa trough, northwestern Pacific Ocean.</title>
        <authorList>
            <person name="Gomila M."/>
            <person name="Mulet M."/>
            <person name="Garcia-Valdes E."/>
            <person name="Lalucat J."/>
        </authorList>
    </citation>
    <scope>NUCLEOTIDE SEQUENCE [LARGE SCALE GENOMIC DNA]</scope>
    <source>
        <strain evidence="8 9">DSM 100277</strain>
    </source>
</reference>
<protein>
    <recommendedName>
        <fullName evidence="7">Endolytic murein transglycosylase</fullName>
        <ecNumber evidence="7">4.2.2.29</ecNumber>
    </recommendedName>
    <alternativeName>
        <fullName evidence="7">Peptidoglycan lytic transglycosylase</fullName>
    </alternativeName>
    <alternativeName>
        <fullName evidence="7">Peptidoglycan polymerization terminase</fullName>
    </alternativeName>
</protein>
<accession>A0A2P4EXK5</accession>
<dbReference type="RefSeq" id="WP_104737782.1">
    <property type="nucleotide sequence ID" value="NZ_BMHR01000003.1"/>
</dbReference>
<comment type="catalytic activity">
    <reaction evidence="7">
        <text>a peptidoglycan chain = a peptidoglycan chain with N-acetyl-1,6-anhydromuramyl-[peptide] at the reducing end + a peptidoglycan chain with N-acetylglucosamine at the non-reducing end.</text>
        <dbReference type="EC" id="4.2.2.29"/>
    </reaction>
</comment>
<keyword evidence="2 7" id="KW-0812">Transmembrane</keyword>
<dbReference type="GO" id="GO:0005886">
    <property type="term" value="C:plasma membrane"/>
    <property type="evidence" value="ECO:0007669"/>
    <property type="project" value="UniProtKB-UniRule"/>
</dbReference>
<dbReference type="InterPro" id="IPR003770">
    <property type="entry name" value="MLTG-like"/>
</dbReference>
<keyword evidence="9" id="KW-1185">Reference proteome</keyword>
<comment type="function">
    <text evidence="7">Functions as a peptidoglycan terminase that cleaves nascent peptidoglycan strands endolytically to terminate their elongation.</text>
</comment>
<evidence type="ECO:0000313" key="9">
    <source>
        <dbReference type="Proteomes" id="UP000243451"/>
    </source>
</evidence>
<proteinExistence type="inferred from homology"/>
<dbReference type="FunFam" id="3.30.160.60:FF:000242">
    <property type="entry name" value="Endolytic murein transglycosylase"/>
    <property type="match status" value="1"/>
</dbReference>
<keyword evidence="5 7" id="KW-0456">Lyase</keyword>
<dbReference type="AlphaFoldDB" id="A0A2P4EXK5"/>
<comment type="caution">
    <text evidence="8">The sequence shown here is derived from an EMBL/GenBank/DDBJ whole genome shotgun (WGS) entry which is preliminary data.</text>
</comment>
<dbReference type="Gene3D" id="3.30.1490.480">
    <property type="entry name" value="Endolytic murein transglycosylase"/>
    <property type="match status" value="1"/>
</dbReference>
<evidence type="ECO:0000256" key="2">
    <source>
        <dbReference type="ARBA" id="ARBA00022692"/>
    </source>
</evidence>
<keyword evidence="6 7" id="KW-0961">Cell wall biogenesis/degradation</keyword>
<evidence type="ECO:0000313" key="8">
    <source>
        <dbReference type="EMBL" id="POB04739.1"/>
    </source>
</evidence>
<evidence type="ECO:0000256" key="1">
    <source>
        <dbReference type="ARBA" id="ARBA00022475"/>
    </source>
</evidence>
<evidence type="ECO:0000256" key="7">
    <source>
        <dbReference type="HAMAP-Rule" id="MF_02065"/>
    </source>
</evidence>
<dbReference type="OrthoDB" id="9814591at2"/>
<evidence type="ECO:0000256" key="4">
    <source>
        <dbReference type="ARBA" id="ARBA00023136"/>
    </source>
</evidence>
<dbReference type="Pfam" id="PF02618">
    <property type="entry name" value="YceG"/>
    <property type="match status" value="1"/>
</dbReference>
<keyword evidence="1 7" id="KW-1003">Cell membrane</keyword>
<keyword evidence="7" id="KW-0997">Cell inner membrane</keyword>
<dbReference type="GO" id="GO:0071555">
    <property type="term" value="P:cell wall organization"/>
    <property type="evidence" value="ECO:0007669"/>
    <property type="project" value="UniProtKB-KW"/>
</dbReference>
<dbReference type="EMBL" id="PPSK01000004">
    <property type="protein sequence ID" value="POB04739.1"/>
    <property type="molecule type" value="Genomic_DNA"/>
</dbReference>
<name>A0A2P4EXK5_9GAMM</name>
<dbReference type="CDD" id="cd08010">
    <property type="entry name" value="MltG_like"/>
    <property type="match status" value="1"/>
</dbReference>
<dbReference type="GO" id="GO:0008932">
    <property type="term" value="F:lytic endotransglycosylase activity"/>
    <property type="evidence" value="ECO:0007669"/>
    <property type="project" value="UniProtKB-UniRule"/>
</dbReference>